<dbReference type="PANTHER" id="PTHR11647:SF1">
    <property type="entry name" value="COLLAPSIN RESPONSE MEDIATOR PROTEIN"/>
    <property type="match status" value="1"/>
</dbReference>
<proteinExistence type="predicted"/>
<evidence type="ECO:0000313" key="6">
    <source>
        <dbReference type="Proteomes" id="UP000075615"/>
    </source>
</evidence>
<dbReference type="OrthoDB" id="1393708at2"/>
<comment type="caution">
    <text evidence="5">The sequence shown here is derived from an EMBL/GenBank/DDBJ whole genome shotgun (WGS) entry which is preliminary data.</text>
</comment>
<feature type="domain" description="Amidohydrolase-related" evidence="4">
    <location>
        <begin position="372"/>
        <end position="436"/>
    </location>
</feature>
<dbReference type="InterPro" id="IPR006680">
    <property type="entry name" value="Amidohydro-rel"/>
</dbReference>
<keyword evidence="6" id="KW-1185">Reference proteome</keyword>
<dbReference type="InterPro" id="IPR050378">
    <property type="entry name" value="Metallo-dep_Hydrolases_sf"/>
</dbReference>
<feature type="coiled-coil region" evidence="2">
    <location>
        <begin position="315"/>
        <end position="342"/>
    </location>
</feature>
<gene>
    <name evidence="5" type="ORF">AWN68_08440</name>
</gene>
<dbReference type="RefSeq" id="WP_068417154.1">
    <property type="nucleotide sequence ID" value="NZ_LRDB01000050.1"/>
</dbReference>
<feature type="signal peptide" evidence="3">
    <location>
        <begin position="1"/>
        <end position="26"/>
    </location>
</feature>
<evidence type="ECO:0000256" key="1">
    <source>
        <dbReference type="ARBA" id="ARBA00001947"/>
    </source>
</evidence>
<keyword evidence="2" id="KW-0175">Coiled coil</keyword>
<dbReference type="AlphaFoldDB" id="A0A150X205"/>
<evidence type="ECO:0000256" key="2">
    <source>
        <dbReference type="SAM" id="Coils"/>
    </source>
</evidence>
<dbReference type="Gene3D" id="3.20.20.140">
    <property type="entry name" value="Metal-dependent hydrolases"/>
    <property type="match status" value="1"/>
</dbReference>
<keyword evidence="3" id="KW-0732">Signal</keyword>
<dbReference type="STRING" id="296218.AWN68_08440"/>
<dbReference type="Pfam" id="PF01979">
    <property type="entry name" value="Amidohydro_1"/>
    <property type="match status" value="1"/>
</dbReference>
<dbReference type="InterPro" id="IPR011059">
    <property type="entry name" value="Metal-dep_hydrolase_composite"/>
</dbReference>
<sequence length="566" mass="60701">MKLLLTKTIRAVFLMLLTVSTIGLNAQSDPSGESAVTRTFAITNATVIQAPGKELKGATVVIKNGLIQAVGTNVTVPKNAQVIDGKDMFVYAAFIDGLSNTGAKRPENMPRPNNLFSPDPPNDYAGITPEHSLLDQLDIESNTIASLRKEGFGVSHSVPFGRMLPGSGSIILLGDKKHADELVLSKDISMFTQFAGAPGAYPGNVLGIMAKWRNLYRNAENNKKHYDSYAQNPSGIERPERDRVTEAFFPVVTKQQSVMFDVSSVLEVQRAIRLQKDLGFKLMVGNVKQAWDLGQMFKDNGTGVFLSLDLPDAPKEAKGKDLDEMTEETKRLEARKVDFYKKYVGQAASLATSGVKFGFSSLDVTSTKVKANLLTMIENGLSETDALAALTTNAAGILGIDKITGTVETGKIANIMVSNAPYFTKDSQIKFMFVDGDKYDFEIKEKSAAGNGNRAGSAAAGNDPIVGTWSYNFETPQGASTGKMTFAKDGGTYTGSMTSNDGAPDANMQEIVFANGTLSFIFMIDAGGQSVELVVSGTVTGNQYDAEVTVSAFNFSTPMSATKDGQ</sequence>
<accession>A0A150X205</accession>
<evidence type="ECO:0000313" key="5">
    <source>
        <dbReference type="EMBL" id="KYG72726.1"/>
    </source>
</evidence>
<dbReference type="Proteomes" id="UP000075615">
    <property type="component" value="Unassembled WGS sequence"/>
</dbReference>
<comment type="cofactor">
    <cofactor evidence="1">
        <name>Zn(2+)</name>
        <dbReference type="ChEBI" id="CHEBI:29105"/>
    </cofactor>
</comment>
<name>A0A150X205_9BACT</name>
<feature type="chain" id="PRO_5007574071" description="Amidohydrolase-related domain-containing protein" evidence="3">
    <location>
        <begin position="27"/>
        <end position="566"/>
    </location>
</feature>
<evidence type="ECO:0000259" key="4">
    <source>
        <dbReference type="Pfam" id="PF01979"/>
    </source>
</evidence>
<dbReference type="GO" id="GO:0005829">
    <property type="term" value="C:cytosol"/>
    <property type="evidence" value="ECO:0007669"/>
    <property type="project" value="TreeGrafter"/>
</dbReference>
<dbReference type="PANTHER" id="PTHR11647">
    <property type="entry name" value="HYDRANTOINASE/DIHYDROPYRIMIDINASE FAMILY MEMBER"/>
    <property type="match status" value="1"/>
</dbReference>
<dbReference type="GO" id="GO:0016812">
    <property type="term" value="F:hydrolase activity, acting on carbon-nitrogen (but not peptide) bonds, in cyclic amides"/>
    <property type="evidence" value="ECO:0007669"/>
    <property type="project" value="TreeGrafter"/>
</dbReference>
<dbReference type="EMBL" id="LRDB01000050">
    <property type="protein sequence ID" value="KYG72726.1"/>
    <property type="molecule type" value="Genomic_DNA"/>
</dbReference>
<reference evidence="5 6" key="1">
    <citation type="submission" date="2016-01" db="EMBL/GenBank/DDBJ databases">
        <title>Genome sequencing of Roseivirga echinicomitans KMM 6058.</title>
        <authorList>
            <person name="Selvaratnam C."/>
            <person name="Thevarajoo S."/>
            <person name="Goh K.M."/>
            <person name="Ee R."/>
            <person name="Chan K.-G."/>
            <person name="Chong C.S."/>
        </authorList>
    </citation>
    <scope>NUCLEOTIDE SEQUENCE [LARGE SCALE GENOMIC DNA]</scope>
    <source>
        <strain evidence="5 6">KMM 6058</strain>
    </source>
</reference>
<evidence type="ECO:0000256" key="3">
    <source>
        <dbReference type="SAM" id="SignalP"/>
    </source>
</evidence>
<protein>
    <recommendedName>
        <fullName evidence="4">Amidohydrolase-related domain-containing protein</fullName>
    </recommendedName>
</protein>
<dbReference type="SUPFAM" id="SSF51338">
    <property type="entry name" value="Composite domain of metallo-dependent hydrolases"/>
    <property type="match status" value="1"/>
</dbReference>
<organism evidence="5 6">
    <name type="scientific">Roseivirga echinicomitans</name>
    <dbReference type="NCBI Taxonomy" id="296218"/>
    <lineage>
        <taxon>Bacteria</taxon>
        <taxon>Pseudomonadati</taxon>
        <taxon>Bacteroidota</taxon>
        <taxon>Cytophagia</taxon>
        <taxon>Cytophagales</taxon>
        <taxon>Roseivirgaceae</taxon>
        <taxon>Roseivirga</taxon>
    </lineage>
</organism>
<dbReference type="Gene3D" id="2.30.40.10">
    <property type="entry name" value="Urease, subunit C, domain 1"/>
    <property type="match status" value="1"/>
</dbReference>